<keyword evidence="2" id="KW-0677">Repeat</keyword>
<evidence type="ECO:0000256" key="2">
    <source>
        <dbReference type="ARBA" id="ARBA00022737"/>
    </source>
</evidence>
<dbReference type="PANTHER" id="PTHR24131:SF15">
    <property type="entry name" value="APOPTOSIS-STIMULATING PROTEIN OF P53-LIKE ISOFORM X1"/>
    <property type="match status" value="1"/>
</dbReference>
<proteinExistence type="predicted"/>
<keyword evidence="5" id="KW-0175">Coiled coil</keyword>
<organism evidence="7 8">
    <name type="scientific">Xenoophorus captivus</name>
    <dbReference type="NCBI Taxonomy" id="1517983"/>
    <lineage>
        <taxon>Eukaryota</taxon>
        <taxon>Metazoa</taxon>
        <taxon>Chordata</taxon>
        <taxon>Craniata</taxon>
        <taxon>Vertebrata</taxon>
        <taxon>Euteleostomi</taxon>
        <taxon>Actinopterygii</taxon>
        <taxon>Neopterygii</taxon>
        <taxon>Teleostei</taxon>
        <taxon>Neoteleostei</taxon>
        <taxon>Acanthomorphata</taxon>
        <taxon>Ovalentaria</taxon>
        <taxon>Atherinomorphae</taxon>
        <taxon>Cyprinodontiformes</taxon>
        <taxon>Goodeidae</taxon>
        <taxon>Xenoophorus</taxon>
    </lineage>
</organism>
<evidence type="ECO:0000313" key="8">
    <source>
        <dbReference type="Proteomes" id="UP001434883"/>
    </source>
</evidence>
<accession>A0ABV0Q961</accession>
<dbReference type="InterPro" id="IPR047163">
    <property type="entry name" value="ASPP1/2"/>
</dbReference>
<reference evidence="7 8" key="1">
    <citation type="submission" date="2021-06" db="EMBL/GenBank/DDBJ databases">
        <authorList>
            <person name="Palmer J.M."/>
        </authorList>
    </citation>
    <scope>NUCLEOTIDE SEQUENCE [LARGE SCALE GENOMIC DNA]</scope>
    <source>
        <strain evidence="7 8">XC_2019</strain>
        <tissue evidence="7">Muscle</tissue>
    </source>
</reference>
<evidence type="ECO:0000256" key="6">
    <source>
        <dbReference type="SAM" id="MobiDB-lite"/>
    </source>
</evidence>
<feature type="coiled-coil region" evidence="5">
    <location>
        <begin position="115"/>
        <end position="142"/>
    </location>
</feature>
<feature type="region of interest" description="Disordered" evidence="6">
    <location>
        <begin position="229"/>
        <end position="250"/>
    </location>
</feature>
<comment type="caution">
    <text evidence="7">The sequence shown here is derived from an EMBL/GenBank/DDBJ whole genome shotgun (WGS) entry which is preliminary data.</text>
</comment>
<evidence type="ECO:0000256" key="1">
    <source>
        <dbReference type="ARBA" id="ARBA00004123"/>
    </source>
</evidence>
<protein>
    <submittedName>
        <fullName evidence="7">Uncharacterized protein</fullName>
    </submittedName>
</protein>
<keyword evidence="8" id="KW-1185">Reference proteome</keyword>
<feature type="compositionally biased region" description="Basic and acidic residues" evidence="6">
    <location>
        <begin position="1"/>
        <end position="14"/>
    </location>
</feature>
<dbReference type="Proteomes" id="UP001434883">
    <property type="component" value="Unassembled WGS sequence"/>
</dbReference>
<keyword evidence="4" id="KW-0539">Nucleus</keyword>
<evidence type="ECO:0000313" key="7">
    <source>
        <dbReference type="EMBL" id="MEQ2192326.1"/>
    </source>
</evidence>
<dbReference type="PANTHER" id="PTHR24131">
    <property type="entry name" value="APOPTOSIS-STIMULATING OF P53 PROTEIN"/>
    <property type="match status" value="1"/>
</dbReference>
<evidence type="ECO:0000256" key="4">
    <source>
        <dbReference type="ARBA" id="ARBA00023242"/>
    </source>
</evidence>
<evidence type="ECO:0000256" key="3">
    <source>
        <dbReference type="ARBA" id="ARBA00023043"/>
    </source>
</evidence>
<keyword evidence="3" id="KW-0040">ANK repeat</keyword>
<feature type="region of interest" description="Disordered" evidence="6">
    <location>
        <begin position="1"/>
        <end position="21"/>
    </location>
</feature>
<sequence length="317" mass="35917">EHASKWEIRSRKSQPDSWRTTQRESCDKDRFWFSFLDLLSPRSHQQGAVSLRSWWYGVERGGSGAEAKVPSAGRQSQPRTDAGRVEMFVHQLSKHVGLVLLLFHLECLVWLFLVMQSEAEKLQRLKERVETQEAKLKKIRAMRGQVDYSKLINGNLSAEIDHVSSLFQEKQAELQSAVIRVDQARNRHNLEQSSKLVQNKELLNKRNAQVTVMDQRIRDLRERLHKKKAELSRMNGGGPSSPQTSTHPCGGVSGRVAAVCPYIQTPAEGRQDPGYPVAADPPPKPTPLNHVRSLSGCLLFTLPVGHEFTLKMFLSRL</sequence>
<evidence type="ECO:0000256" key="5">
    <source>
        <dbReference type="SAM" id="Coils"/>
    </source>
</evidence>
<gene>
    <name evidence="7" type="ORF">XENOCAPTIV_010102</name>
</gene>
<name>A0ABV0Q961_9TELE</name>
<dbReference type="EMBL" id="JAHRIN010002228">
    <property type="protein sequence ID" value="MEQ2192326.1"/>
    <property type="molecule type" value="Genomic_DNA"/>
</dbReference>
<feature type="non-terminal residue" evidence="7">
    <location>
        <position position="1"/>
    </location>
</feature>
<comment type="subcellular location">
    <subcellularLocation>
        <location evidence="1">Nucleus</location>
    </subcellularLocation>
</comment>